<evidence type="ECO:0000313" key="3">
    <source>
        <dbReference type="Proteomes" id="UP000066284"/>
    </source>
</evidence>
<organism evidence="2 3">
    <name type="scientific">Candidatus Nitrospira inopinata</name>
    <dbReference type="NCBI Taxonomy" id="1715989"/>
    <lineage>
        <taxon>Bacteria</taxon>
        <taxon>Pseudomonadati</taxon>
        <taxon>Nitrospirota</taxon>
        <taxon>Nitrospiria</taxon>
        <taxon>Nitrospirales</taxon>
        <taxon>Nitrospiraceae</taxon>
        <taxon>Nitrospira</taxon>
    </lineage>
</organism>
<protein>
    <submittedName>
        <fullName evidence="2">Uncharacterized protein</fullName>
    </submittedName>
</protein>
<sequence>MGKNGGRAIRRMNEAASGRGERVWSPFKLSPPGGDNRPAHTTWYGAAPSVVVGENNGNLQAT</sequence>
<dbReference type="STRING" id="1715989.NITINOP_2759"/>
<proteinExistence type="predicted"/>
<name>A0A0S4KTE4_9BACT</name>
<accession>A0A0S4KTE4</accession>
<keyword evidence="3" id="KW-1185">Reference proteome</keyword>
<dbReference type="AlphaFoldDB" id="A0A0S4KTE4"/>
<gene>
    <name evidence="2" type="ORF">NITINOP_2759</name>
</gene>
<feature type="region of interest" description="Disordered" evidence="1">
    <location>
        <begin position="1"/>
        <end position="42"/>
    </location>
</feature>
<dbReference type="EMBL" id="LN885086">
    <property type="protein sequence ID" value="CUQ67731.1"/>
    <property type="molecule type" value="Genomic_DNA"/>
</dbReference>
<reference evidence="3" key="1">
    <citation type="submission" date="2015-09" db="EMBL/GenBank/DDBJ databases">
        <authorList>
            <person name="Daims H."/>
        </authorList>
    </citation>
    <scope>NUCLEOTIDE SEQUENCE [LARGE SCALE GENOMIC DNA]</scope>
</reference>
<dbReference type="KEGG" id="nio:NITINOP_2759"/>
<evidence type="ECO:0000313" key="2">
    <source>
        <dbReference type="EMBL" id="CUQ67731.1"/>
    </source>
</evidence>
<evidence type="ECO:0000256" key="1">
    <source>
        <dbReference type="SAM" id="MobiDB-lite"/>
    </source>
</evidence>
<dbReference type="Proteomes" id="UP000066284">
    <property type="component" value="Chromosome 1"/>
</dbReference>